<feature type="compositionally biased region" description="Basic and acidic residues" evidence="1">
    <location>
        <begin position="1"/>
        <end position="12"/>
    </location>
</feature>
<evidence type="ECO:0000259" key="2">
    <source>
        <dbReference type="Pfam" id="PF07110"/>
    </source>
</evidence>
<dbReference type="Proteomes" id="UP001156856">
    <property type="component" value="Unassembled WGS sequence"/>
</dbReference>
<organism evidence="3 5">
    <name type="scientific">Methylobacterium oxalidis</name>
    <dbReference type="NCBI Taxonomy" id="944322"/>
    <lineage>
        <taxon>Bacteria</taxon>
        <taxon>Pseudomonadati</taxon>
        <taxon>Pseudomonadota</taxon>
        <taxon>Alphaproteobacteria</taxon>
        <taxon>Hyphomicrobiales</taxon>
        <taxon>Methylobacteriaceae</taxon>
        <taxon>Methylobacterium</taxon>
    </lineage>
</organism>
<dbReference type="Gene3D" id="3.30.70.100">
    <property type="match status" value="2"/>
</dbReference>
<reference evidence="3 5" key="3">
    <citation type="submission" date="2019-07" db="EMBL/GenBank/DDBJ databases">
        <title>Whole genome shotgun sequence of Methylobacterium oxalidis NBRC 107715.</title>
        <authorList>
            <person name="Hosoyama A."/>
            <person name="Uohara A."/>
            <person name="Ohji S."/>
            <person name="Ichikawa N."/>
        </authorList>
    </citation>
    <scope>NUCLEOTIDE SEQUENCE [LARGE SCALE GENOMIC DNA]</scope>
    <source>
        <strain evidence="3 5">NBRC 107715</strain>
    </source>
</reference>
<reference evidence="4" key="4">
    <citation type="submission" date="2023-01" db="EMBL/GenBank/DDBJ databases">
        <title>Draft genome sequence of Methylobacterium oxalidis strain NBRC 107715.</title>
        <authorList>
            <person name="Sun Q."/>
            <person name="Mori K."/>
        </authorList>
    </citation>
    <scope>NUCLEOTIDE SEQUENCE</scope>
    <source>
        <strain evidence="4">NBRC 107715</strain>
    </source>
</reference>
<feature type="domain" description="EthD" evidence="2">
    <location>
        <begin position="227"/>
        <end position="313"/>
    </location>
</feature>
<keyword evidence="6" id="KW-1185">Reference proteome</keyword>
<feature type="region of interest" description="Disordered" evidence="1">
    <location>
        <begin position="1"/>
        <end position="29"/>
    </location>
</feature>
<dbReference type="EMBL" id="BSPK01000027">
    <property type="protein sequence ID" value="GLS63799.1"/>
    <property type="molecule type" value="Genomic_DNA"/>
</dbReference>
<gene>
    <name evidence="4" type="ORF">GCM10007888_21800</name>
    <name evidence="3" type="ORF">MOX02_52890</name>
</gene>
<dbReference type="EMBL" id="BJZU01000143">
    <property type="protein sequence ID" value="GEP07251.1"/>
    <property type="molecule type" value="Genomic_DNA"/>
</dbReference>
<dbReference type="SUPFAM" id="SSF54909">
    <property type="entry name" value="Dimeric alpha+beta barrel"/>
    <property type="match status" value="1"/>
</dbReference>
<dbReference type="InterPro" id="IPR011008">
    <property type="entry name" value="Dimeric_a/b-barrel"/>
</dbReference>
<protein>
    <recommendedName>
        <fullName evidence="2">EthD domain-containing protein</fullName>
    </recommendedName>
</protein>
<dbReference type="AlphaFoldDB" id="A0A512JBH9"/>
<dbReference type="RefSeq" id="WP_170267997.1">
    <property type="nucleotide sequence ID" value="NZ_BJZU01000143.1"/>
</dbReference>
<evidence type="ECO:0000313" key="4">
    <source>
        <dbReference type="EMBL" id="GLS63799.1"/>
    </source>
</evidence>
<dbReference type="InterPro" id="IPR009799">
    <property type="entry name" value="EthD_dom"/>
</dbReference>
<evidence type="ECO:0000313" key="6">
    <source>
        <dbReference type="Proteomes" id="UP001156856"/>
    </source>
</evidence>
<name>A0A512JBH9_9HYPH</name>
<dbReference type="Proteomes" id="UP000321960">
    <property type="component" value="Unassembled WGS sequence"/>
</dbReference>
<sequence length="338" mass="37993">MPGKTDAPDLAHSELLQRPPHGRVVGSTNKPLIVTPTFVSRSDVTPKDERLHDAGSGVNRAGREVAHPDRHPNVLALEPDPNRAFEHWNEYWRKVHGPKFAYEEPGTQNDRVLRYDQVHRIASGPSSDCRPPYRAMVDGEGRLVRDSAARVPTYERPSWDGFAYIAYGAEEDIEAVLGQEQYAKRIIADERTAFRMVTREVAREYIVIPSARHRDPVSLVKIHRRRSGLMREAFQARWLKEHADLVAGKAATADFVRRCTQLHPFGSTQADPEGSKIDGISVFAFASLNDVEDYVVTGDHAAIEAAEAEIADPRASEFWTAVNYGVINRRRPEVATEW</sequence>
<dbReference type="Pfam" id="PF07110">
    <property type="entry name" value="EthD"/>
    <property type="match status" value="1"/>
</dbReference>
<reference evidence="4" key="1">
    <citation type="journal article" date="2014" name="Int. J. Syst. Evol. Microbiol.">
        <title>Complete genome of a new Firmicutes species belonging to the dominant human colonic microbiota ('Ruminococcus bicirculans') reveals two chromosomes and a selective capacity to utilize plant glucans.</title>
        <authorList>
            <consortium name="NISC Comparative Sequencing Program"/>
            <person name="Wegmann U."/>
            <person name="Louis P."/>
            <person name="Goesmann A."/>
            <person name="Henrissat B."/>
            <person name="Duncan S.H."/>
            <person name="Flint H.J."/>
        </authorList>
    </citation>
    <scope>NUCLEOTIDE SEQUENCE</scope>
    <source>
        <strain evidence="4">NBRC 107715</strain>
    </source>
</reference>
<evidence type="ECO:0000256" key="1">
    <source>
        <dbReference type="SAM" id="MobiDB-lite"/>
    </source>
</evidence>
<reference evidence="6" key="2">
    <citation type="journal article" date="2019" name="Int. J. Syst. Evol. Microbiol.">
        <title>The Global Catalogue of Microorganisms (GCM) 10K type strain sequencing project: providing services to taxonomists for standard genome sequencing and annotation.</title>
        <authorList>
            <consortium name="The Broad Institute Genomics Platform"/>
            <consortium name="The Broad Institute Genome Sequencing Center for Infectious Disease"/>
            <person name="Wu L."/>
            <person name="Ma J."/>
        </authorList>
    </citation>
    <scope>NUCLEOTIDE SEQUENCE [LARGE SCALE GENOMIC DNA]</scope>
    <source>
        <strain evidence="6">NBRC 107715</strain>
    </source>
</reference>
<proteinExistence type="predicted"/>
<comment type="caution">
    <text evidence="3">The sequence shown here is derived from an EMBL/GenBank/DDBJ whole genome shotgun (WGS) entry which is preliminary data.</text>
</comment>
<evidence type="ECO:0000313" key="3">
    <source>
        <dbReference type="EMBL" id="GEP07251.1"/>
    </source>
</evidence>
<dbReference type="GO" id="GO:0016491">
    <property type="term" value="F:oxidoreductase activity"/>
    <property type="evidence" value="ECO:0007669"/>
    <property type="project" value="InterPro"/>
</dbReference>
<accession>A0A512JBH9</accession>
<evidence type="ECO:0000313" key="5">
    <source>
        <dbReference type="Proteomes" id="UP000321960"/>
    </source>
</evidence>